<evidence type="ECO:0000256" key="8">
    <source>
        <dbReference type="ARBA" id="ARBA00022759"/>
    </source>
</evidence>
<dbReference type="Gene3D" id="3.30.420.10">
    <property type="entry name" value="Ribonuclease H-like superfamily/Ribonuclease H"/>
    <property type="match status" value="1"/>
</dbReference>
<reference evidence="14 15" key="1">
    <citation type="submission" date="2018-11" db="EMBL/GenBank/DDBJ databases">
        <authorList>
            <person name="Zhou Z."/>
            <person name="Wang G."/>
        </authorList>
    </citation>
    <scope>NUCLEOTIDE SEQUENCE [LARGE SCALE GENOMIC DNA]</scope>
    <source>
        <strain evidence="14 15">KCTC52004</strain>
    </source>
</reference>
<dbReference type="InterPro" id="IPR011320">
    <property type="entry name" value="RNase_H1_N"/>
</dbReference>
<dbReference type="InterPro" id="IPR037056">
    <property type="entry name" value="RNase_H1_N_sf"/>
</dbReference>
<dbReference type="SUPFAM" id="SSF55658">
    <property type="entry name" value="L9 N-domain-like"/>
    <property type="match status" value="1"/>
</dbReference>
<dbReference type="GO" id="GO:0003676">
    <property type="term" value="F:nucleic acid binding"/>
    <property type="evidence" value="ECO:0007669"/>
    <property type="project" value="UniProtKB-UniRule"/>
</dbReference>
<feature type="binding site" evidence="12">
    <location>
        <position position="124"/>
    </location>
    <ligand>
        <name>Mg(2+)</name>
        <dbReference type="ChEBI" id="CHEBI:18420"/>
        <label>2</label>
    </ligand>
</feature>
<dbReference type="InterPro" id="IPR002156">
    <property type="entry name" value="RNaseH_domain"/>
</dbReference>
<evidence type="ECO:0000256" key="11">
    <source>
        <dbReference type="PIRNR" id="PIRNR037839"/>
    </source>
</evidence>
<evidence type="ECO:0000256" key="12">
    <source>
        <dbReference type="PIRSR" id="PIRSR037839-1"/>
    </source>
</evidence>
<dbReference type="Gene3D" id="3.40.970.10">
    <property type="entry name" value="Ribonuclease H1, N-terminal domain"/>
    <property type="match status" value="1"/>
</dbReference>
<dbReference type="FunFam" id="3.40.970.10:FF:000002">
    <property type="entry name" value="Ribonuclease H"/>
    <property type="match status" value="1"/>
</dbReference>
<dbReference type="OrthoDB" id="9811552at2"/>
<protein>
    <recommendedName>
        <fullName evidence="5 11">Ribonuclease H</fullName>
        <ecNumber evidence="4 11">3.1.26.4</ecNumber>
    </recommendedName>
</protein>
<accession>A0A3P1BPB9</accession>
<keyword evidence="7 11" id="KW-0479">Metal-binding</keyword>
<dbReference type="InterPro" id="IPR036397">
    <property type="entry name" value="RNaseH_sf"/>
</dbReference>
<evidence type="ECO:0000256" key="3">
    <source>
        <dbReference type="ARBA" id="ARBA00005300"/>
    </source>
</evidence>
<evidence type="ECO:0000313" key="14">
    <source>
        <dbReference type="EMBL" id="RRB02344.1"/>
    </source>
</evidence>
<feature type="domain" description="RNase H type-1" evidence="13">
    <location>
        <begin position="77"/>
        <end position="211"/>
    </location>
</feature>
<evidence type="ECO:0000313" key="15">
    <source>
        <dbReference type="Proteomes" id="UP000271925"/>
    </source>
</evidence>
<dbReference type="Pfam" id="PF00075">
    <property type="entry name" value="RNase_H"/>
    <property type="match status" value="1"/>
</dbReference>
<dbReference type="InterPro" id="IPR009027">
    <property type="entry name" value="Ribosomal_bL9/RNase_H1_N"/>
</dbReference>
<feature type="binding site" evidence="12">
    <location>
        <position position="207"/>
    </location>
    <ligand>
        <name>Mg(2+)</name>
        <dbReference type="ChEBI" id="CHEBI:18420"/>
        <label>1</label>
    </ligand>
</feature>
<dbReference type="InterPro" id="IPR017290">
    <property type="entry name" value="RNase_H_bac"/>
</dbReference>
<evidence type="ECO:0000256" key="5">
    <source>
        <dbReference type="ARBA" id="ARBA00017721"/>
    </source>
</evidence>
<comment type="cofactor">
    <cofactor evidence="12">
        <name>Mn(2+)</name>
        <dbReference type="ChEBI" id="CHEBI:29035"/>
    </cofactor>
    <cofactor evidence="12">
        <name>Mg(2+)</name>
        <dbReference type="ChEBI" id="CHEBI:18420"/>
    </cofactor>
    <text evidence="12">Binds 2 metal ions per subunit. Manganese or magnesium.</text>
</comment>
<evidence type="ECO:0000256" key="4">
    <source>
        <dbReference type="ARBA" id="ARBA00012180"/>
    </source>
</evidence>
<dbReference type="AlphaFoldDB" id="A0A3P1BPB9"/>
<evidence type="ECO:0000259" key="13">
    <source>
        <dbReference type="PROSITE" id="PS50879"/>
    </source>
</evidence>
<comment type="catalytic activity">
    <reaction evidence="11">
        <text>Endonucleolytic cleavage to 5'-phosphomonoester.</text>
        <dbReference type="EC" id="3.1.26.4"/>
    </reaction>
</comment>
<dbReference type="GO" id="GO:0046872">
    <property type="term" value="F:metal ion binding"/>
    <property type="evidence" value="ECO:0007669"/>
    <property type="project" value="UniProtKB-KW"/>
</dbReference>
<dbReference type="GO" id="GO:0005737">
    <property type="term" value="C:cytoplasm"/>
    <property type="evidence" value="ECO:0007669"/>
    <property type="project" value="UniProtKB-SubCell"/>
</dbReference>
<keyword evidence="10 11" id="KW-0460">Magnesium</keyword>
<keyword evidence="8 11" id="KW-0255">Endonuclease</keyword>
<proteinExistence type="inferred from homology"/>
<keyword evidence="15" id="KW-1185">Reference proteome</keyword>
<comment type="function">
    <text evidence="2 11">Endonuclease that specifically degrades the RNA of RNA-DNA hybrids.</text>
</comment>
<gene>
    <name evidence="14" type="ORF">EHT25_17900</name>
</gene>
<dbReference type="Pfam" id="PF01693">
    <property type="entry name" value="Cauli_VI"/>
    <property type="match status" value="1"/>
</dbReference>
<feature type="binding site" evidence="12">
    <location>
        <position position="147"/>
    </location>
    <ligand>
        <name>Mg(2+)</name>
        <dbReference type="ChEBI" id="CHEBI:18420"/>
        <label>2</label>
    </ligand>
</feature>
<dbReference type="InterPro" id="IPR012337">
    <property type="entry name" value="RNaseH-like_sf"/>
</dbReference>
<organism evidence="14 15">
    <name type="scientific">Larkinella rosea</name>
    <dbReference type="NCBI Taxonomy" id="2025312"/>
    <lineage>
        <taxon>Bacteria</taxon>
        <taxon>Pseudomonadati</taxon>
        <taxon>Bacteroidota</taxon>
        <taxon>Cytophagia</taxon>
        <taxon>Cytophagales</taxon>
        <taxon>Spirosomataceae</taxon>
        <taxon>Larkinella</taxon>
    </lineage>
</organism>
<dbReference type="PROSITE" id="PS50879">
    <property type="entry name" value="RNASE_H_1"/>
    <property type="match status" value="1"/>
</dbReference>
<evidence type="ECO:0000256" key="6">
    <source>
        <dbReference type="ARBA" id="ARBA00022722"/>
    </source>
</evidence>
<comment type="similarity">
    <text evidence="3 11">Belongs to the RNase H family.</text>
</comment>
<comment type="subcellular location">
    <subcellularLocation>
        <location evidence="11">Cytoplasm</location>
    </subcellularLocation>
</comment>
<comment type="caution">
    <text evidence="14">The sequence shown here is derived from an EMBL/GenBank/DDBJ whole genome shotgun (WGS) entry which is preliminary data.</text>
</comment>
<sequence>MMAKSPKYYVVWKGRQKGVYDTWEACQEQIQNFPGALYKSFDSRTVADKALGEKPHVHLQGKGTGTESKGQKLFVGKPIADSIAVDAAWNTATGDMEYQGVHASTKQLLFHQGPHHDGTNNIGEFLAIVHALAWLKQRDSNLPIYSDSRTAISWVLKKKANTKLEETARNAPLFELIDRAENWLKTNNFLNKILKWETEHWGENPADFGRK</sequence>
<name>A0A3P1BPB9_9BACT</name>
<keyword evidence="12" id="KW-0464">Manganese</keyword>
<evidence type="ECO:0000256" key="1">
    <source>
        <dbReference type="ARBA" id="ARBA00001946"/>
    </source>
</evidence>
<keyword evidence="6 11" id="KW-0540">Nuclease</keyword>
<evidence type="ECO:0000256" key="7">
    <source>
        <dbReference type="ARBA" id="ARBA00022723"/>
    </source>
</evidence>
<evidence type="ECO:0000256" key="2">
    <source>
        <dbReference type="ARBA" id="ARBA00004065"/>
    </source>
</evidence>
<dbReference type="SUPFAM" id="SSF53098">
    <property type="entry name" value="Ribonuclease H-like"/>
    <property type="match status" value="1"/>
</dbReference>
<dbReference type="PIRSF" id="PIRSF037839">
    <property type="entry name" value="Ribonuclease_H"/>
    <property type="match status" value="1"/>
</dbReference>
<comment type="cofactor">
    <cofactor evidence="1">
        <name>Mg(2+)</name>
        <dbReference type="ChEBI" id="CHEBI:18420"/>
    </cofactor>
</comment>
<evidence type="ECO:0000256" key="10">
    <source>
        <dbReference type="ARBA" id="ARBA00022842"/>
    </source>
</evidence>
<dbReference type="EMBL" id="RQJO01000009">
    <property type="protein sequence ID" value="RRB02344.1"/>
    <property type="molecule type" value="Genomic_DNA"/>
</dbReference>
<dbReference type="GO" id="GO:0004523">
    <property type="term" value="F:RNA-DNA hybrid ribonuclease activity"/>
    <property type="evidence" value="ECO:0007669"/>
    <property type="project" value="UniProtKB-UniRule"/>
</dbReference>
<dbReference type="EC" id="3.1.26.4" evidence="4 11"/>
<evidence type="ECO:0000256" key="9">
    <source>
        <dbReference type="ARBA" id="ARBA00022801"/>
    </source>
</evidence>
<keyword evidence="9 11" id="KW-0378">Hydrolase</keyword>
<feature type="binding site" evidence="12">
    <location>
        <position position="86"/>
    </location>
    <ligand>
        <name>Mg(2+)</name>
        <dbReference type="ChEBI" id="CHEBI:18420"/>
        <label>1</label>
    </ligand>
</feature>
<dbReference type="Proteomes" id="UP000271925">
    <property type="component" value="Unassembled WGS sequence"/>
</dbReference>
<keyword evidence="11" id="KW-0963">Cytoplasm</keyword>